<name>A0A0D0E9W1_9AGAM</name>
<evidence type="ECO:0000256" key="2">
    <source>
        <dbReference type="ARBA" id="ARBA00022729"/>
    </source>
</evidence>
<dbReference type="InterPro" id="IPR009011">
    <property type="entry name" value="Man6P_isomerase_rcpt-bd_dom_sf"/>
</dbReference>
<dbReference type="PROSITE" id="PS51914">
    <property type="entry name" value="MRH"/>
    <property type="match status" value="1"/>
</dbReference>
<reference evidence="8 9" key="1">
    <citation type="submission" date="2014-04" db="EMBL/GenBank/DDBJ databases">
        <authorList>
            <consortium name="DOE Joint Genome Institute"/>
            <person name="Kuo A."/>
            <person name="Kohler A."/>
            <person name="Jargeat P."/>
            <person name="Nagy L.G."/>
            <person name="Floudas D."/>
            <person name="Copeland A."/>
            <person name="Barry K.W."/>
            <person name="Cichocki N."/>
            <person name="Veneault-Fourrey C."/>
            <person name="LaButti K."/>
            <person name="Lindquist E.A."/>
            <person name="Lipzen A."/>
            <person name="Lundell T."/>
            <person name="Morin E."/>
            <person name="Murat C."/>
            <person name="Sun H."/>
            <person name="Tunlid A."/>
            <person name="Henrissat B."/>
            <person name="Grigoriev I.V."/>
            <person name="Hibbett D.S."/>
            <person name="Martin F."/>
            <person name="Nordberg H.P."/>
            <person name="Cantor M.N."/>
            <person name="Hua S.X."/>
        </authorList>
    </citation>
    <scope>NUCLEOTIDE SEQUENCE [LARGE SCALE GENOMIC DNA]</scope>
    <source>
        <strain evidence="8 9">Ve08.2h10</strain>
    </source>
</reference>
<feature type="signal peptide" evidence="6">
    <location>
        <begin position="1"/>
        <end position="15"/>
    </location>
</feature>
<keyword evidence="4" id="KW-1015">Disulfide bond</keyword>
<dbReference type="Proteomes" id="UP000054538">
    <property type="component" value="Unassembled WGS sequence"/>
</dbReference>
<keyword evidence="2 6" id="KW-0732">Signal</keyword>
<keyword evidence="3" id="KW-0256">Endoplasmic reticulum</keyword>
<organism evidence="8 9">
    <name type="scientific">Paxillus rubicundulus Ve08.2h10</name>
    <dbReference type="NCBI Taxonomy" id="930991"/>
    <lineage>
        <taxon>Eukaryota</taxon>
        <taxon>Fungi</taxon>
        <taxon>Dikarya</taxon>
        <taxon>Basidiomycota</taxon>
        <taxon>Agaricomycotina</taxon>
        <taxon>Agaricomycetes</taxon>
        <taxon>Agaricomycetidae</taxon>
        <taxon>Boletales</taxon>
        <taxon>Paxilineae</taxon>
        <taxon>Paxillaceae</taxon>
        <taxon>Paxillus</taxon>
    </lineage>
</organism>
<dbReference type="GO" id="GO:0006491">
    <property type="term" value="P:N-glycan processing"/>
    <property type="evidence" value="ECO:0007669"/>
    <property type="project" value="TreeGrafter"/>
</dbReference>
<dbReference type="OrthoDB" id="28322at2759"/>
<evidence type="ECO:0000256" key="4">
    <source>
        <dbReference type="ARBA" id="ARBA00023157"/>
    </source>
</evidence>
<dbReference type="InterPro" id="IPR028146">
    <property type="entry name" value="PRKCSH_N"/>
</dbReference>
<protein>
    <recommendedName>
        <fullName evidence="1">Glucosidase 2 subunit beta</fullName>
    </recommendedName>
</protein>
<dbReference type="InterPro" id="IPR039794">
    <property type="entry name" value="Gtb1-like"/>
</dbReference>
<gene>
    <name evidence="8" type="ORF">PAXRUDRAFT_826299</name>
</gene>
<dbReference type="SUPFAM" id="SSF50911">
    <property type="entry name" value="Mannose 6-phosphate receptor domain"/>
    <property type="match status" value="1"/>
</dbReference>
<evidence type="ECO:0000256" key="1">
    <source>
        <dbReference type="ARBA" id="ARBA00022387"/>
    </source>
</evidence>
<evidence type="ECO:0000256" key="6">
    <source>
        <dbReference type="SAM" id="SignalP"/>
    </source>
</evidence>
<dbReference type="GO" id="GO:0017177">
    <property type="term" value="C:glucosidase II complex"/>
    <property type="evidence" value="ECO:0007669"/>
    <property type="project" value="TreeGrafter"/>
</dbReference>
<dbReference type="InterPro" id="IPR036607">
    <property type="entry name" value="PRKCSH"/>
</dbReference>
<dbReference type="PANTHER" id="PTHR12630">
    <property type="entry name" value="N-LINKED OLIGOSACCHARIDE PROCESSING"/>
    <property type="match status" value="1"/>
</dbReference>
<evidence type="ECO:0000256" key="5">
    <source>
        <dbReference type="SAM" id="Coils"/>
    </source>
</evidence>
<evidence type="ECO:0000313" key="9">
    <source>
        <dbReference type="Proteomes" id="UP000054538"/>
    </source>
</evidence>
<dbReference type="STRING" id="930991.A0A0D0E9W1"/>
<dbReference type="AlphaFoldDB" id="A0A0D0E9W1"/>
<sequence>MIPWLLLALPLPALAALDKTHGVSPALQDKYIATTSGTWKCLDGSKEIAWSAVNDDYCDCADGSDEPGTSACPDTTFYCTNIGHIGTTIPSSRVNDGLCEPECCDGSDEAPGVCLNLCKQIGEVHRKKVEAELKLRKTGSKIRGTYIAFAHKEKKRLEGLIVNLEREVASREQEVERLRDIAERAESLSAAELERKKQSPLYQSLLSHHTALKSLRKEHKKHLEKEKVLGEILDSLRTGYNPNYQDMAVLEAVRGWESLAGLPHINDVRKGEDGGEEAQAETSKVEEQEEGIWNADQIEVELDRLLKADHVSLLLEHDNIVIRAPPQAILFDITAYLPDSLLPTYVTFRNSVLSWLHVFGIGAVVSDTSAESNRARQALTDAEHSLKLTREEQQTAREDLSDLYNPEGFGLEGEWKKLDGLCLEKNVGDYTYEVCLFEEARQKPNKGGSTFSLGKFTSWNQLAKPGELEYYSKQRYTQGAKCWNGPQRSVELILACGTENALLTVAELEKCEYQITGTTPALCRPLEDENEKVEL</sequence>
<dbReference type="EMBL" id="KN825003">
    <property type="protein sequence ID" value="KIK96110.1"/>
    <property type="molecule type" value="Genomic_DNA"/>
</dbReference>
<keyword evidence="9" id="KW-1185">Reference proteome</keyword>
<feature type="chain" id="PRO_5012272002" description="Glucosidase 2 subunit beta" evidence="6">
    <location>
        <begin position="16"/>
        <end position="535"/>
    </location>
</feature>
<accession>A0A0D0E9W1</accession>
<keyword evidence="5" id="KW-0175">Coiled coil</keyword>
<dbReference type="HOGENOM" id="CLU_016834_2_0_1"/>
<evidence type="ECO:0000256" key="3">
    <source>
        <dbReference type="ARBA" id="ARBA00022824"/>
    </source>
</evidence>
<dbReference type="Pfam" id="PF12999">
    <property type="entry name" value="PRKCSH-like"/>
    <property type="match status" value="1"/>
</dbReference>
<dbReference type="Pfam" id="PF13015">
    <property type="entry name" value="PRKCSH_1"/>
    <property type="match status" value="1"/>
</dbReference>
<proteinExistence type="predicted"/>
<dbReference type="PANTHER" id="PTHR12630:SF1">
    <property type="entry name" value="GLUCOSIDASE 2 SUBUNIT BETA"/>
    <property type="match status" value="1"/>
</dbReference>
<dbReference type="InParanoid" id="A0A0D0E9W1"/>
<dbReference type="Gene3D" id="2.70.130.10">
    <property type="entry name" value="Mannose-6-phosphate receptor binding domain"/>
    <property type="match status" value="1"/>
</dbReference>
<evidence type="ECO:0000259" key="7">
    <source>
        <dbReference type="PROSITE" id="PS51914"/>
    </source>
</evidence>
<evidence type="ECO:0000313" key="8">
    <source>
        <dbReference type="EMBL" id="KIK96110.1"/>
    </source>
</evidence>
<dbReference type="InterPro" id="IPR044865">
    <property type="entry name" value="MRH_dom"/>
</dbReference>
<feature type="coiled-coil region" evidence="5">
    <location>
        <begin position="147"/>
        <end position="188"/>
    </location>
</feature>
<reference evidence="9" key="2">
    <citation type="submission" date="2015-01" db="EMBL/GenBank/DDBJ databases">
        <title>Evolutionary Origins and Diversification of the Mycorrhizal Mutualists.</title>
        <authorList>
            <consortium name="DOE Joint Genome Institute"/>
            <consortium name="Mycorrhizal Genomics Consortium"/>
            <person name="Kohler A."/>
            <person name="Kuo A."/>
            <person name="Nagy L.G."/>
            <person name="Floudas D."/>
            <person name="Copeland A."/>
            <person name="Barry K.W."/>
            <person name="Cichocki N."/>
            <person name="Veneault-Fourrey C."/>
            <person name="LaButti K."/>
            <person name="Lindquist E.A."/>
            <person name="Lipzen A."/>
            <person name="Lundell T."/>
            <person name="Morin E."/>
            <person name="Murat C."/>
            <person name="Riley R."/>
            <person name="Ohm R."/>
            <person name="Sun H."/>
            <person name="Tunlid A."/>
            <person name="Henrissat B."/>
            <person name="Grigoriev I.V."/>
            <person name="Hibbett D.S."/>
            <person name="Martin F."/>
        </authorList>
    </citation>
    <scope>NUCLEOTIDE SEQUENCE [LARGE SCALE GENOMIC DNA]</scope>
    <source>
        <strain evidence="9">Ve08.2h10</strain>
    </source>
</reference>
<feature type="domain" description="MRH" evidence="7">
    <location>
        <begin position="420"/>
        <end position="525"/>
    </location>
</feature>
<dbReference type="FunCoup" id="A0A0D0E9W1">
    <property type="interactions" value="659"/>
</dbReference>